<accession>A0A444TXB1</accession>
<dbReference type="PROSITE" id="PS50158">
    <property type="entry name" value="ZF_CCHC"/>
    <property type="match status" value="1"/>
</dbReference>
<keyword evidence="1" id="KW-0863">Zinc-finger</keyword>
<evidence type="ECO:0000256" key="1">
    <source>
        <dbReference type="PROSITE-ProRule" id="PRU00047"/>
    </source>
</evidence>
<feature type="region of interest" description="Disordered" evidence="2">
    <location>
        <begin position="1"/>
        <end position="21"/>
    </location>
</feature>
<dbReference type="InterPro" id="IPR001878">
    <property type="entry name" value="Znf_CCHC"/>
</dbReference>
<evidence type="ECO:0000313" key="5">
    <source>
        <dbReference type="Proteomes" id="UP000289886"/>
    </source>
</evidence>
<keyword evidence="1" id="KW-0862">Zinc</keyword>
<reference evidence="4 5" key="1">
    <citation type="submission" date="2019-01" db="EMBL/GenBank/DDBJ databases">
        <title>Draft Genome and Complete Hox-Cluster Characterization of the Sterlet Sturgeon (Acipenser ruthenus).</title>
        <authorList>
            <person name="Wei Q."/>
        </authorList>
    </citation>
    <scope>NUCLEOTIDE SEQUENCE [LARGE SCALE GENOMIC DNA]</scope>
    <source>
        <strain evidence="4">WHYD16114868_AA</strain>
        <tissue evidence="4">Blood</tissue>
    </source>
</reference>
<feature type="compositionally biased region" description="Low complexity" evidence="2">
    <location>
        <begin position="11"/>
        <end position="21"/>
    </location>
</feature>
<sequence length="163" mass="18287">MGRKSGKKQQKLQQPQQQQQCKRWWSRVSTLLGPPDWAAEQERWRTEGAPMCGACGGFGHVREDCPYGDPQYKEAWNQGLVGDVAEWFWVVDQTWSSPAPKREEPLPPLQPKGEEPLPPLQPKGEEPLLPLQPKGEEPLPPLQPKGEEPLPPSPPKGEEPPPP</sequence>
<evidence type="ECO:0000313" key="4">
    <source>
        <dbReference type="EMBL" id="RXM27571.1"/>
    </source>
</evidence>
<dbReference type="AlphaFoldDB" id="A0A444TXB1"/>
<feature type="compositionally biased region" description="Pro residues" evidence="2">
    <location>
        <begin position="106"/>
        <end position="121"/>
    </location>
</feature>
<comment type="caution">
    <text evidence="4">The sequence shown here is derived from an EMBL/GenBank/DDBJ whole genome shotgun (WGS) entry which is preliminary data.</text>
</comment>
<feature type="region of interest" description="Disordered" evidence="2">
    <location>
        <begin position="96"/>
        <end position="163"/>
    </location>
</feature>
<gene>
    <name evidence="4" type="ORF">EOD39_2944</name>
</gene>
<name>A0A444TXB1_ACIRT</name>
<feature type="compositionally biased region" description="Basic residues" evidence="2">
    <location>
        <begin position="1"/>
        <end position="10"/>
    </location>
</feature>
<feature type="compositionally biased region" description="Pro residues" evidence="2">
    <location>
        <begin position="138"/>
        <end position="155"/>
    </location>
</feature>
<evidence type="ECO:0000259" key="3">
    <source>
        <dbReference type="PROSITE" id="PS50158"/>
    </source>
</evidence>
<keyword evidence="1" id="KW-0479">Metal-binding</keyword>
<dbReference type="InterPro" id="IPR036875">
    <property type="entry name" value="Znf_CCHC_sf"/>
</dbReference>
<feature type="domain" description="CCHC-type" evidence="3">
    <location>
        <begin position="52"/>
        <end position="66"/>
    </location>
</feature>
<dbReference type="Proteomes" id="UP000289886">
    <property type="component" value="Unassembled WGS sequence"/>
</dbReference>
<organism evidence="4 5">
    <name type="scientific">Acipenser ruthenus</name>
    <name type="common">Sterlet sturgeon</name>
    <dbReference type="NCBI Taxonomy" id="7906"/>
    <lineage>
        <taxon>Eukaryota</taxon>
        <taxon>Metazoa</taxon>
        <taxon>Chordata</taxon>
        <taxon>Craniata</taxon>
        <taxon>Vertebrata</taxon>
        <taxon>Euteleostomi</taxon>
        <taxon>Actinopterygii</taxon>
        <taxon>Chondrostei</taxon>
        <taxon>Acipenseriformes</taxon>
        <taxon>Acipenseridae</taxon>
        <taxon>Acipenser</taxon>
    </lineage>
</organism>
<keyword evidence="5" id="KW-1185">Reference proteome</keyword>
<dbReference type="GO" id="GO:0003676">
    <property type="term" value="F:nucleic acid binding"/>
    <property type="evidence" value="ECO:0007669"/>
    <property type="project" value="InterPro"/>
</dbReference>
<dbReference type="SUPFAM" id="SSF57756">
    <property type="entry name" value="Retrovirus zinc finger-like domains"/>
    <property type="match status" value="1"/>
</dbReference>
<dbReference type="EMBL" id="SCEB01215806">
    <property type="protein sequence ID" value="RXM27571.1"/>
    <property type="molecule type" value="Genomic_DNA"/>
</dbReference>
<proteinExistence type="predicted"/>
<dbReference type="GO" id="GO:0008270">
    <property type="term" value="F:zinc ion binding"/>
    <property type="evidence" value="ECO:0007669"/>
    <property type="project" value="UniProtKB-KW"/>
</dbReference>
<protein>
    <recommendedName>
        <fullName evidence="3">CCHC-type domain-containing protein</fullName>
    </recommendedName>
</protein>
<evidence type="ECO:0000256" key="2">
    <source>
        <dbReference type="SAM" id="MobiDB-lite"/>
    </source>
</evidence>